<name>A0A660L5C8_9ACTN</name>
<evidence type="ECO:0000259" key="2">
    <source>
        <dbReference type="SMART" id="SM00014"/>
    </source>
</evidence>
<evidence type="ECO:0000313" key="3">
    <source>
        <dbReference type="EMBL" id="RKQ88089.1"/>
    </source>
</evidence>
<feature type="transmembrane region" description="Helical" evidence="1">
    <location>
        <begin position="205"/>
        <end position="225"/>
    </location>
</feature>
<accession>A0A660L5C8</accession>
<dbReference type="OrthoDB" id="3240395at2"/>
<dbReference type="AlphaFoldDB" id="A0A660L5C8"/>
<feature type="transmembrane region" description="Helical" evidence="1">
    <location>
        <begin position="147"/>
        <end position="169"/>
    </location>
</feature>
<dbReference type="Pfam" id="PF01569">
    <property type="entry name" value="PAP2"/>
    <property type="match status" value="1"/>
</dbReference>
<feature type="transmembrane region" description="Helical" evidence="1">
    <location>
        <begin position="121"/>
        <end position="140"/>
    </location>
</feature>
<keyword evidence="1" id="KW-1133">Transmembrane helix</keyword>
<keyword evidence="4" id="KW-1185">Reference proteome</keyword>
<evidence type="ECO:0000256" key="1">
    <source>
        <dbReference type="SAM" id="Phobius"/>
    </source>
</evidence>
<proteinExistence type="predicted"/>
<comment type="caution">
    <text evidence="3">The sequence shown here is derived from an EMBL/GenBank/DDBJ whole genome shotgun (WGS) entry which is preliminary data.</text>
</comment>
<feature type="domain" description="Phosphatidic acid phosphatase type 2/haloperoxidase" evidence="2">
    <location>
        <begin position="83"/>
        <end position="190"/>
    </location>
</feature>
<keyword evidence="1" id="KW-0472">Membrane</keyword>
<dbReference type="EMBL" id="RBIL01000002">
    <property type="protein sequence ID" value="RKQ88089.1"/>
    <property type="molecule type" value="Genomic_DNA"/>
</dbReference>
<dbReference type="Gene3D" id="1.20.144.10">
    <property type="entry name" value="Phosphatidic acid phosphatase type 2/haloperoxidase"/>
    <property type="match status" value="1"/>
</dbReference>
<dbReference type="SUPFAM" id="SSF48317">
    <property type="entry name" value="Acid phosphatase/Vanadium-dependent haloperoxidase"/>
    <property type="match status" value="1"/>
</dbReference>
<protein>
    <submittedName>
        <fullName evidence="3">PAP2 superfamily protein</fullName>
    </submittedName>
</protein>
<dbReference type="Proteomes" id="UP000278962">
    <property type="component" value="Unassembled WGS sequence"/>
</dbReference>
<dbReference type="InterPro" id="IPR000326">
    <property type="entry name" value="PAP2/HPO"/>
</dbReference>
<feature type="transmembrane region" description="Helical" evidence="1">
    <location>
        <begin position="55"/>
        <end position="78"/>
    </location>
</feature>
<dbReference type="RefSeq" id="WP_121257287.1">
    <property type="nucleotide sequence ID" value="NZ_RBIL01000002.1"/>
</dbReference>
<dbReference type="SMART" id="SM00014">
    <property type="entry name" value="acidPPc"/>
    <property type="match status" value="1"/>
</dbReference>
<feature type="transmembrane region" description="Helical" evidence="1">
    <location>
        <begin position="83"/>
        <end position="101"/>
    </location>
</feature>
<evidence type="ECO:0000313" key="4">
    <source>
        <dbReference type="Proteomes" id="UP000278962"/>
    </source>
</evidence>
<reference evidence="3 4" key="1">
    <citation type="submission" date="2018-10" db="EMBL/GenBank/DDBJ databases">
        <title>Genomic Encyclopedia of Archaeal and Bacterial Type Strains, Phase II (KMG-II): from individual species to whole genera.</title>
        <authorList>
            <person name="Goeker M."/>
        </authorList>
    </citation>
    <scope>NUCLEOTIDE SEQUENCE [LARGE SCALE GENOMIC DNA]</scope>
    <source>
        <strain evidence="3 4">DSM 14954</strain>
    </source>
</reference>
<organism evidence="3 4">
    <name type="scientific">Solirubrobacter pauli</name>
    <dbReference type="NCBI Taxonomy" id="166793"/>
    <lineage>
        <taxon>Bacteria</taxon>
        <taxon>Bacillati</taxon>
        <taxon>Actinomycetota</taxon>
        <taxon>Thermoleophilia</taxon>
        <taxon>Solirubrobacterales</taxon>
        <taxon>Solirubrobacteraceae</taxon>
        <taxon>Solirubrobacter</taxon>
    </lineage>
</organism>
<feature type="transmembrane region" description="Helical" evidence="1">
    <location>
        <begin position="237"/>
        <end position="255"/>
    </location>
</feature>
<dbReference type="InterPro" id="IPR036938">
    <property type="entry name" value="PAP2/HPO_sf"/>
</dbReference>
<sequence length="274" mass="28394">MSRRPLLLSAWCAVAFVAAYVGFVHVPELRAADLRVLEGFMGLDTLPGAAVGDDVVRLFDPAPFAVMVLGILAAAFLLGRTKAGLLAVGAMLAANVTTQVLKPLLAIQRDYPPDHFMGPEAYPSGHTTAVMSFALALVIIAPPRVRALAATLGGVLTVVTTFSIMMLGWHYPSDIVGGLLVATFWACLAVIPLRAELRAPNLKASAWAGVLLLGAAALVVLPRPAAAVDYALANTTWVLGAVAIAAAALVLSGSVPAPTAARRRPPTGSHRARG</sequence>
<keyword evidence="1" id="KW-0812">Transmembrane</keyword>
<gene>
    <name evidence="3" type="ORF">C8N24_6128</name>
</gene>
<feature type="transmembrane region" description="Helical" evidence="1">
    <location>
        <begin position="175"/>
        <end position="193"/>
    </location>
</feature>